<feature type="region of interest" description="Disordered" evidence="1">
    <location>
        <begin position="27"/>
        <end position="47"/>
    </location>
</feature>
<organism evidence="2 3">
    <name type="scientific">Crenichthys baileyi</name>
    <name type="common">White River springfish</name>
    <dbReference type="NCBI Taxonomy" id="28760"/>
    <lineage>
        <taxon>Eukaryota</taxon>
        <taxon>Metazoa</taxon>
        <taxon>Chordata</taxon>
        <taxon>Craniata</taxon>
        <taxon>Vertebrata</taxon>
        <taxon>Euteleostomi</taxon>
        <taxon>Actinopterygii</taxon>
        <taxon>Neopterygii</taxon>
        <taxon>Teleostei</taxon>
        <taxon>Neoteleostei</taxon>
        <taxon>Acanthomorphata</taxon>
        <taxon>Ovalentaria</taxon>
        <taxon>Atherinomorphae</taxon>
        <taxon>Cyprinodontiformes</taxon>
        <taxon>Goodeidae</taxon>
        <taxon>Crenichthys</taxon>
    </lineage>
</organism>
<sequence>MDCLVVMTQTQFTVTVPIAESSSVSRCDQQRQSLPQAQIDKPEQTQEMDITGDSWAAGKQWCRQFSASLITLDRLMQAIAPQTSNHPSRMPLGLPVPISCFQSPTGQKDPSVQDMRLQIRLHDNKVDHRTVA</sequence>
<accession>A0AAV9SMQ2</accession>
<dbReference type="EMBL" id="JAHHUM010000099">
    <property type="protein sequence ID" value="KAK5622581.1"/>
    <property type="molecule type" value="Genomic_DNA"/>
</dbReference>
<comment type="caution">
    <text evidence="2">The sequence shown here is derived from an EMBL/GenBank/DDBJ whole genome shotgun (WGS) entry which is preliminary data.</text>
</comment>
<evidence type="ECO:0000313" key="3">
    <source>
        <dbReference type="Proteomes" id="UP001311232"/>
    </source>
</evidence>
<evidence type="ECO:0000313" key="2">
    <source>
        <dbReference type="EMBL" id="KAK5622581.1"/>
    </source>
</evidence>
<dbReference type="AlphaFoldDB" id="A0AAV9SMQ2"/>
<feature type="compositionally biased region" description="Polar residues" evidence="1">
    <location>
        <begin position="27"/>
        <end position="36"/>
    </location>
</feature>
<reference evidence="2 3" key="1">
    <citation type="submission" date="2021-06" db="EMBL/GenBank/DDBJ databases">
        <authorList>
            <person name="Palmer J.M."/>
        </authorList>
    </citation>
    <scope>NUCLEOTIDE SEQUENCE [LARGE SCALE GENOMIC DNA]</scope>
    <source>
        <strain evidence="2 3">MEX-2019</strain>
        <tissue evidence="2">Muscle</tissue>
    </source>
</reference>
<proteinExistence type="predicted"/>
<gene>
    <name evidence="2" type="ORF">CRENBAI_001093</name>
</gene>
<dbReference type="Proteomes" id="UP001311232">
    <property type="component" value="Unassembled WGS sequence"/>
</dbReference>
<protein>
    <submittedName>
        <fullName evidence="2">Uncharacterized protein</fullName>
    </submittedName>
</protein>
<keyword evidence="3" id="KW-1185">Reference proteome</keyword>
<name>A0AAV9SMQ2_9TELE</name>
<evidence type="ECO:0000256" key="1">
    <source>
        <dbReference type="SAM" id="MobiDB-lite"/>
    </source>
</evidence>